<proteinExistence type="predicted"/>
<sequence>MKRLIITILFLSFSLPMHAMAQSNSKPEAAVNVATFTEGMTRQQGFYTFYHDTATGNYYLAVPRTAEPLLLQTSMPRGLGSNDIGLDRGQLGSTRVVEFVVSNHKVLLQEQNTKYKAVTDNQAERQSVTEAFANSVLWGFNVVAHNDQQVLIDYTPYLLSDTHGIAERLKRTDQGQYQVSTERSMVYPPRSKAFVDNTELEATVTFVGSPEGRFVRQVAPDAQALTVHLRHSLVRLPDDGFEPREFHPNSGYWSMDYVDYAAPLGEPMRKQFIPRHRLHKKNPNAERSEAVEPIVYYLDPGAPEPVRTALLEGGRWWNEAFNAIGYDDAFQIKVLPENADPMDVRYNVIQWVHRATRGWSYGSSVTDPRTGEIIKGHVTLGSLRVRQDMRIAQALLKPYADAASADQSETIEAQVEAMALARIRQLSAHEIGHTLGIAHNFAASAHDRASVMDYPHPLLSLNTQDNGIGLSASYTNEIGLWDKQVIAYGYGDNKGTQSLETILRENRALGLTFISDRDARPASGAHPEAHLWDNGSDAVTELERILDIREQVLANFDLDVLPAGEPVSRLHELFVPMYALHRYQIEAAVKMLGGVNYSYYVKGEDNLDYRPVNSRQQKLALTQMIRAIHPDTLTVSGKIQQLLVPLSYGDDSNRERFSGRMGLIPDVVTMAEAAASAGLTLLLQPERLNRLALQHQHNDGIPAPAAVLNELSTQIIAPATAAEGTVTAQRIAYVTLFHIAQTYQDKTLGAEVRAQLHGFLKQQQQRLTEAESTYAGFLADRLKAVLEEGHWPDDFTPVSLPPGSPI</sequence>
<keyword evidence="1" id="KW-0732">Signal</keyword>
<dbReference type="InterPro" id="IPR024079">
    <property type="entry name" value="MetalloPept_cat_dom_sf"/>
</dbReference>
<dbReference type="EMBL" id="FXWH01000001">
    <property type="protein sequence ID" value="SMQ63165.1"/>
    <property type="molecule type" value="Genomic_DNA"/>
</dbReference>
<protein>
    <recommendedName>
        <fullName evidence="6">Peptidase</fullName>
    </recommendedName>
</protein>
<dbReference type="RefSeq" id="WP_086433966.1">
    <property type="nucleotide sequence ID" value="NZ_FXWH01000001.1"/>
</dbReference>
<organism evidence="4 5">
    <name type="scientific">Pseudidiomarina planktonica</name>
    <dbReference type="NCBI Taxonomy" id="1323738"/>
    <lineage>
        <taxon>Bacteria</taxon>
        <taxon>Pseudomonadati</taxon>
        <taxon>Pseudomonadota</taxon>
        <taxon>Gammaproteobacteria</taxon>
        <taxon>Alteromonadales</taxon>
        <taxon>Idiomarinaceae</taxon>
        <taxon>Pseudidiomarina</taxon>
    </lineage>
</organism>
<keyword evidence="5" id="KW-1185">Reference proteome</keyword>
<dbReference type="AlphaFoldDB" id="A0A1Y6EKL7"/>
<feature type="domain" description="EcxA zinc-binding" evidence="2">
    <location>
        <begin position="415"/>
        <end position="719"/>
    </location>
</feature>
<evidence type="ECO:0008006" key="6">
    <source>
        <dbReference type="Google" id="ProtNLM"/>
    </source>
</evidence>
<dbReference type="PANTHER" id="PTHR38478">
    <property type="entry name" value="PEPTIDASE M1A AND M12B"/>
    <property type="match status" value="1"/>
</dbReference>
<dbReference type="OrthoDB" id="9776599at2"/>
<dbReference type="Pfam" id="PF17148">
    <property type="entry name" value="DUF5117"/>
    <property type="match status" value="1"/>
</dbReference>
<evidence type="ECO:0000259" key="2">
    <source>
        <dbReference type="Pfam" id="PF16313"/>
    </source>
</evidence>
<dbReference type="InterPro" id="IPR033413">
    <property type="entry name" value="DUF5117"/>
</dbReference>
<dbReference type="PANTHER" id="PTHR38478:SF1">
    <property type="entry name" value="ZINC DEPENDENT METALLOPROTEASE DOMAIN LIPOPROTEIN"/>
    <property type="match status" value="1"/>
</dbReference>
<dbReference type="CDD" id="cd04276">
    <property type="entry name" value="ZnMc_MMP_like_2"/>
    <property type="match status" value="1"/>
</dbReference>
<feature type="chain" id="PRO_5012079827" description="Peptidase" evidence="1">
    <location>
        <begin position="22"/>
        <end position="806"/>
    </location>
</feature>
<dbReference type="Pfam" id="PF16313">
    <property type="entry name" value="DUF4953"/>
    <property type="match status" value="1"/>
</dbReference>
<dbReference type="InterPro" id="IPR032534">
    <property type="entry name" value="EcxA_zinc-bd"/>
</dbReference>
<dbReference type="SUPFAM" id="SSF55486">
    <property type="entry name" value="Metalloproteases ('zincins'), catalytic domain"/>
    <property type="match status" value="1"/>
</dbReference>
<dbReference type="InterPro" id="IPR034032">
    <property type="entry name" value="Zn_MMP-like_bac"/>
</dbReference>
<evidence type="ECO:0000313" key="5">
    <source>
        <dbReference type="Proteomes" id="UP000194450"/>
    </source>
</evidence>
<gene>
    <name evidence="4" type="ORF">SAMN06297229_0815</name>
</gene>
<dbReference type="GO" id="GO:0008237">
    <property type="term" value="F:metallopeptidase activity"/>
    <property type="evidence" value="ECO:0007669"/>
    <property type="project" value="InterPro"/>
</dbReference>
<accession>A0A1Y6EKL7</accession>
<evidence type="ECO:0000256" key="1">
    <source>
        <dbReference type="SAM" id="SignalP"/>
    </source>
</evidence>
<feature type="domain" description="DUF5117" evidence="3">
    <location>
        <begin position="89"/>
        <end position="281"/>
    </location>
</feature>
<evidence type="ECO:0000313" key="4">
    <source>
        <dbReference type="EMBL" id="SMQ63165.1"/>
    </source>
</evidence>
<dbReference type="Proteomes" id="UP000194450">
    <property type="component" value="Unassembled WGS sequence"/>
</dbReference>
<reference evidence="5" key="1">
    <citation type="submission" date="2017-04" db="EMBL/GenBank/DDBJ databases">
        <authorList>
            <person name="Varghese N."/>
            <person name="Submissions S."/>
        </authorList>
    </citation>
    <scope>NUCLEOTIDE SEQUENCE [LARGE SCALE GENOMIC DNA]</scope>
</reference>
<evidence type="ECO:0000259" key="3">
    <source>
        <dbReference type="Pfam" id="PF17148"/>
    </source>
</evidence>
<feature type="signal peptide" evidence="1">
    <location>
        <begin position="1"/>
        <end position="21"/>
    </location>
</feature>
<dbReference type="Gene3D" id="3.40.390.10">
    <property type="entry name" value="Collagenase (Catalytic Domain)"/>
    <property type="match status" value="1"/>
</dbReference>
<name>A0A1Y6EKL7_9GAMM</name>